<sequence length="415" mass="44141">MNLKRLLLGIVFSTSLSATATASNTNLEVSLFYSDAYNSIGNVQVSSEVIGFYRSIDAANELFRENGVRVTLVPAKVSAIDSATYATNYNTWNLLIEMEAGSLESVTDHGHFQVGIARYTHNGNSGYGENMTEFKYMGIASSGGHDFKKIAIKDGILNRYDTDGTKYFMAHELLHTLGGSHDAGDAALFEYMSSGRNYGYGQTCNDGYVSIMDVGFASNPTSQMSQKISGASGCDNGPADMVRLINEYAPAVASHAPYLNMNSLTMSAIENTATSEFELTVQRSVDTSTATTAYIHISGTGASESNEIQPIPVSFTANELAKTVKVPFSSIHPLYNDADGYDGKVYAVAVSPKETVNALTDLSAINTAWSSSNDTDTSDGSDSDGGAGSSGGSVGFLAILAIAFGGITRRTFRKK</sequence>
<dbReference type="AlphaFoldDB" id="A0AAV2VIC7"/>
<feature type="signal peptide" evidence="2">
    <location>
        <begin position="1"/>
        <end position="22"/>
    </location>
</feature>
<protein>
    <submittedName>
        <fullName evidence="3">Uncharacterized protein</fullName>
    </submittedName>
</protein>
<proteinExistence type="predicted"/>
<organism evidence="3 4">
    <name type="scientific">Vibrio nigripulchritudo SOn1</name>
    <dbReference type="NCBI Taxonomy" id="1238450"/>
    <lineage>
        <taxon>Bacteria</taxon>
        <taxon>Pseudomonadati</taxon>
        <taxon>Pseudomonadota</taxon>
        <taxon>Gammaproteobacteria</taxon>
        <taxon>Vibrionales</taxon>
        <taxon>Vibrionaceae</taxon>
        <taxon>Vibrio</taxon>
    </lineage>
</organism>
<keyword evidence="1" id="KW-0812">Transmembrane</keyword>
<gene>
    <name evidence="3" type="ORF">VIBNISOn1_1050020</name>
</gene>
<name>A0AAV2VIC7_9VIBR</name>
<dbReference type="RefSeq" id="WP_022610125.1">
    <property type="nucleotide sequence ID" value="NZ_LK391965.1"/>
</dbReference>
<dbReference type="Pfam" id="PF13688">
    <property type="entry name" value="Reprolysin_5"/>
    <property type="match status" value="1"/>
</dbReference>
<accession>A0AAV2VIC7</accession>
<keyword evidence="1" id="KW-0472">Membrane</keyword>
<keyword evidence="1" id="KW-1133">Transmembrane helix</keyword>
<reference evidence="3 4" key="1">
    <citation type="journal article" date="2013" name="ISME J.">
        <title>Comparative genomics of pathogenic lineages of Vibrio nigripulchritudo identifies virulence-associated traits.</title>
        <authorList>
            <person name="Goudenege D."/>
            <person name="Labreuche Y."/>
            <person name="Krin E."/>
            <person name="Ansquer D."/>
            <person name="Mangenot S."/>
            <person name="Calteau A."/>
            <person name="Medigue C."/>
            <person name="Mazel D."/>
            <person name="Polz M.F."/>
            <person name="Le Roux F."/>
        </authorList>
    </citation>
    <scope>NUCLEOTIDE SEQUENCE [LARGE SCALE GENOMIC DNA]</scope>
    <source>
        <strain evidence="3 4">SOn1</strain>
    </source>
</reference>
<evidence type="ECO:0000313" key="4">
    <source>
        <dbReference type="Proteomes" id="UP000018211"/>
    </source>
</evidence>
<dbReference type="SUPFAM" id="SSF55486">
    <property type="entry name" value="Metalloproteases ('zincins'), catalytic domain"/>
    <property type="match status" value="1"/>
</dbReference>
<evidence type="ECO:0000256" key="1">
    <source>
        <dbReference type="SAM" id="Phobius"/>
    </source>
</evidence>
<feature type="transmembrane region" description="Helical" evidence="1">
    <location>
        <begin position="387"/>
        <end position="407"/>
    </location>
</feature>
<comment type="caution">
    <text evidence="3">The sequence shown here is derived from an EMBL/GenBank/DDBJ whole genome shotgun (WGS) entry which is preliminary data.</text>
</comment>
<dbReference type="EMBL" id="CAOF01000008">
    <property type="protein sequence ID" value="CCO44194.1"/>
    <property type="molecule type" value="Genomic_DNA"/>
</dbReference>
<feature type="chain" id="PRO_5043360079" evidence="2">
    <location>
        <begin position="23"/>
        <end position="415"/>
    </location>
</feature>
<keyword evidence="2" id="KW-0732">Signal</keyword>
<evidence type="ECO:0000256" key="2">
    <source>
        <dbReference type="SAM" id="SignalP"/>
    </source>
</evidence>
<dbReference type="Proteomes" id="UP000018211">
    <property type="component" value="Unassembled WGS sequence"/>
</dbReference>
<evidence type="ECO:0000313" key="3">
    <source>
        <dbReference type="EMBL" id="CCO44194.1"/>
    </source>
</evidence>